<dbReference type="SMART" id="SM00406">
    <property type="entry name" value="IGv"/>
    <property type="match status" value="1"/>
</dbReference>
<dbReference type="Pfam" id="PF07686">
    <property type="entry name" value="V-set"/>
    <property type="match status" value="1"/>
</dbReference>
<proteinExistence type="predicted"/>
<dbReference type="InterPro" id="IPR013783">
    <property type="entry name" value="Ig-like_fold"/>
</dbReference>
<dbReference type="InterPro" id="IPR036179">
    <property type="entry name" value="Ig-like_dom_sf"/>
</dbReference>
<dbReference type="GO" id="GO:0005576">
    <property type="term" value="C:extracellular region"/>
    <property type="evidence" value="ECO:0007669"/>
    <property type="project" value="UniProtKB-ARBA"/>
</dbReference>
<organism evidence="5 6">
    <name type="scientific">Erpetoichthys calabaricus</name>
    <name type="common">Rope fish</name>
    <name type="synonym">Calamoichthys calabaricus</name>
    <dbReference type="NCBI Taxonomy" id="27687"/>
    <lineage>
        <taxon>Eukaryota</taxon>
        <taxon>Metazoa</taxon>
        <taxon>Chordata</taxon>
        <taxon>Craniata</taxon>
        <taxon>Vertebrata</taxon>
        <taxon>Euteleostomi</taxon>
        <taxon>Actinopterygii</taxon>
        <taxon>Polypteriformes</taxon>
        <taxon>Polypteridae</taxon>
        <taxon>Erpetoichthys</taxon>
    </lineage>
</organism>
<protein>
    <recommendedName>
        <fullName evidence="4">Ig-like domain-containing protein</fullName>
    </recommendedName>
</protein>
<sequence>QSVHCDEVRRPGESLRLTCQGSGQDRDGDSIAAYRLYWFQQVPGKGLEWLADISSKSDDIDYASNIKGRLTLSRDNSKQAGYLDMNNLKTEDTATYYCATGTVRKFLLFFIHVYRHVYPKYLSSWKLDLFFYQYKITIQSCNQL</sequence>
<dbReference type="PANTHER" id="PTHR23266">
    <property type="entry name" value="IMMUNOGLOBULIN HEAVY CHAIN"/>
    <property type="match status" value="1"/>
</dbReference>
<evidence type="ECO:0000259" key="4">
    <source>
        <dbReference type="PROSITE" id="PS50835"/>
    </source>
</evidence>
<reference evidence="5" key="1">
    <citation type="submission" date="2025-08" db="UniProtKB">
        <authorList>
            <consortium name="Ensembl"/>
        </authorList>
    </citation>
    <scope>IDENTIFICATION</scope>
</reference>
<dbReference type="AlphaFoldDB" id="A0A8C4T1E9"/>
<dbReference type="InterPro" id="IPR050199">
    <property type="entry name" value="IgHV"/>
</dbReference>
<dbReference type="Proteomes" id="UP000694620">
    <property type="component" value="Unassembled WGS sequence"/>
</dbReference>
<dbReference type="GO" id="GO:0019814">
    <property type="term" value="C:immunoglobulin complex"/>
    <property type="evidence" value="ECO:0007669"/>
    <property type="project" value="UniProtKB-KW"/>
</dbReference>
<dbReference type="SUPFAM" id="SSF48726">
    <property type="entry name" value="Immunoglobulin"/>
    <property type="match status" value="1"/>
</dbReference>
<dbReference type="GeneTree" id="ENSGT00940000163533"/>
<accession>A0A8C4T1E9</accession>
<evidence type="ECO:0000313" key="6">
    <source>
        <dbReference type="Proteomes" id="UP000694620"/>
    </source>
</evidence>
<dbReference type="GO" id="GO:0002250">
    <property type="term" value="P:adaptive immune response"/>
    <property type="evidence" value="ECO:0007669"/>
    <property type="project" value="UniProtKB-KW"/>
</dbReference>
<dbReference type="Gene3D" id="2.60.40.10">
    <property type="entry name" value="Immunoglobulins"/>
    <property type="match status" value="1"/>
</dbReference>
<keyword evidence="1" id="KW-0391">Immunity</keyword>
<dbReference type="InterPro" id="IPR013106">
    <property type="entry name" value="Ig_V-set"/>
</dbReference>
<keyword evidence="2" id="KW-1064">Adaptive immunity</keyword>
<dbReference type="Ensembl" id="ENSECRT00000024941.1">
    <property type="protein sequence ID" value="ENSECRP00000024407.1"/>
    <property type="gene ID" value="ENSECRG00000016527.1"/>
</dbReference>
<keyword evidence="3" id="KW-1280">Immunoglobulin</keyword>
<evidence type="ECO:0000256" key="3">
    <source>
        <dbReference type="ARBA" id="ARBA00043265"/>
    </source>
</evidence>
<name>A0A8C4T1E9_ERPCA</name>
<dbReference type="SMART" id="SM00409">
    <property type="entry name" value="IG"/>
    <property type="match status" value="1"/>
</dbReference>
<reference evidence="5" key="2">
    <citation type="submission" date="2025-09" db="UniProtKB">
        <authorList>
            <consortium name="Ensembl"/>
        </authorList>
    </citation>
    <scope>IDENTIFICATION</scope>
</reference>
<evidence type="ECO:0000256" key="2">
    <source>
        <dbReference type="ARBA" id="ARBA00023130"/>
    </source>
</evidence>
<evidence type="ECO:0000256" key="1">
    <source>
        <dbReference type="ARBA" id="ARBA00022859"/>
    </source>
</evidence>
<keyword evidence="6" id="KW-1185">Reference proteome</keyword>
<dbReference type="PROSITE" id="PS50835">
    <property type="entry name" value="IG_LIKE"/>
    <property type="match status" value="1"/>
</dbReference>
<evidence type="ECO:0000313" key="5">
    <source>
        <dbReference type="Ensembl" id="ENSECRP00000024407.1"/>
    </source>
</evidence>
<feature type="domain" description="Ig-like" evidence="4">
    <location>
        <begin position="12"/>
        <end position="98"/>
    </location>
</feature>
<dbReference type="InterPro" id="IPR007110">
    <property type="entry name" value="Ig-like_dom"/>
</dbReference>
<dbReference type="InterPro" id="IPR003599">
    <property type="entry name" value="Ig_sub"/>
</dbReference>